<dbReference type="STRING" id="1774968.AUC68_11585"/>
<evidence type="ECO:0000313" key="1">
    <source>
        <dbReference type="EMBL" id="ODR98122.1"/>
    </source>
</evidence>
<dbReference type="EMBL" id="LPWG01000014">
    <property type="protein sequence ID" value="ODR98122.1"/>
    <property type="molecule type" value="Genomic_DNA"/>
</dbReference>
<dbReference type="Proteomes" id="UP000094501">
    <property type="component" value="Unassembled WGS sequence"/>
</dbReference>
<proteinExistence type="predicted"/>
<sequence>MEQAGLGGDLAGGLNLKLASTDGGVAIEELNATLPGENRVSASGSLRPGASGPLFEGPAEIDGSGLRALTRWAAGDRAITGQAFVGDFSLSADATIGEGDIVLANANGAVSGTKFGGDFLYRAGETNLIRLNLKSDRLDLRETLGGEPIWDAWLPSGNPEPAPESASDGTSLLELLRDDEVHASLEIGELLLPDIAPGRLDARLSLDGGDLDVQSLAFIAPGAMTLDGKGRIVGVADAPSGQIDMSLQAQSTDSLRALAGLLGFGNRVAKSKHLAALAPFDIRAALVAGRDGAATDASLELSGQVGGSNLALMAKAKGTLAEARDAEIDIAGSVTGERPQALLVLLFPDLPQDRLAEAAGAEGTLSLKVAGIPSQQLSGRSALETEVLQMEFEGNGALKDDGPTLNGYAAVWTEDASLVLPLLGLDPPPSAHGVPLSVSANVSSDSGKVHLEQIKATVSEEPIEGAADFDRSGDVTTFDISARAERISVPAVMGLFVAWERAESTKDMLGAVDGDAAPVWPRAGSRSICSTMRKGPCR</sequence>
<name>A0A1E3VX78_9HYPH</name>
<reference evidence="1 2" key="1">
    <citation type="journal article" date="2016" name="Environ. Microbiol.">
        <title>New Methyloceanibacter diversity from North Sea sediments includes methanotroph containing solely the soluble methane monooxygenase.</title>
        <authorList>
            <person name="Vekeman B."/>
            <person name="Kerckhof F.M."/>
            <person name="Cremers G."/>
            <person name="de Vos P."/>
            <person name="Vandamme P."/>
            <person name="Boon N."/>
            <person name="Op den Camp H.J."/>
            <person name="Heylen K."/>
        </authorList>
    </citation>
    <scope>NUCLEOTIDE SEQUENCE [LARGE SCALE GENOMIC DNA]</scope>
    <source>
        <strain evidence="1 2">R-67174</strain>
    </source>
</reference>
<evidence type="ECO:0008006" key="3">
    <source>
        <dbReference type="Google" id="ProtNLM"/>
    </source>
</evidence>
<accession>A0A1E3VX78</accession>
<protein>
    <recommendedName>
        <fullName evidence="3">AsmA-like C-terminal domain-containing protein</fullName>
    </recommendedName>
</protein>
<dbReference type="AlphaFoldDB" id="A0A1E3VX78"/>
<keyword evidence="2" id="KW-1185">Reference proteome</keyword>
<gene>
    <name evidence="1" type="ORF">AUC68_11585</name>
</gene>
<organism evidence="1 2">
    <name type="scientific">Methyloceanibacter methanicus</name>
    <dbReference type="NCBI Taxonomy" id="1774968"/>
    <lineage>
        <taxon>Bacteria</taxon>
        <taxon>Pseudomonadati</taxon>
        <taxon>Pseudomonadota</taxon>
        <taxon>Alphaproteobacteria</taxon>
        <taxon>Hyphomicrobiales</taxon>
        <taxon>Hyphomicrobiaceae</taxon>
        <taxon>Methyloceanibacter</taxon>
    </lineage>
</organism>
<evidence type="ECO:0000313" key="2">
    <source>
        <dbReference type="Proteomes" id="UP000094501"/>
    </source>
</evidence>
<comment type="caution">
    <text evidence="1">The sequence shown here is derived from an EMBL/GenBank/DDBJ whole genome shotgun (WGS) entry which is preliminary data.</text>
</comment>